<keyword evidence="2" id="KW-1185">Reference proteome</keyword>
<dbReference type="STRING" id="1114924.SAMN05216258_104379"/>
<evidence type="ECO:0000313" key="1">
    <source>
        <dbReference type="EMBL" id="SFI12341.1"/>
    </source>
</evidence>
<organism evidence="1 2">
    <name type="scientific">Albimonas pacifica</name>
    <dbReference type="NCBI Taxonomy" id="1114924"/>
    <lineage>
        <taxon>Bacteria</taxon>
        <taxon>Pseudomonadati</taxon>
        <taxon>Pseudomonadota</taxon>
        <taxon>Alphaproteobacteria</taxon>
        <taxon>Rhodobacterales</taxon>
        <taxon>Paracoccaceae</taxon>
        <taxon>Albimonas</taxon>
    </lineage>
</organism>
<protein>
    <submittedName>
        <fullName evidence="1">Glycosyltransferase involved in cell wall bisynthesis</fullName>
    </submittedName>
</protein>
<dbReference type="AlphaFoldDB" id="A0A1I3FN25"/>
<gene>
    <name evidence="1" type="ORF">SAMN05216258_104379</name>
</gene>
<dbReference type="Proteomes" id="UP000199377">
    <property type="component" value="Unassembled WGS sequence"/>
</dbReference>
<dbReference type="GO" id="GO:0016740">
    <property type="term" value="F:transferase activity"/>
    <property type="evidence" value="ECO:0007669"/>
    <property type="project" value="UniProtKB-KW"/>
</dbReference>
<dbReference type="SUPFAM" id="SSF53756">
    <property type="entry name" value="UDP-Glycosyltransferase/glycogen phosphorylase"/>
    <property type="match status" value="1"/>
</dbReference>
<dbReference type="Gene3D" id="3.40.50.2000">
    <property type="entry name" value="Glycogen Phosphorylase B"/>
    <property type="match status" value="1"/>
</dbReference>
<reference evidence="1 2" key="1">
    <citation type="submission" date="2016-10" db="EMBL/GenBank/DDBJ databases">
        <authorList>
            <person name="de Groot N.N."/>
        </authorList>
    </citation>
    <scope>NUCLEOTIDE SEQUENCE [LARGE SCALE GENOMIC DNA]</scope>
    <source>
        <strain evidence="1 2">CGMCC 1.11030</strain>
    </source>
</reference>
<name>A0A1I3FN25_9RHOB</name>
<proteinExistence type="predicted"/>
<evidence type="ECO:0000313" key="2">
    <source>
        <dbReference type="Proteomes" id="UP000199377"/>
    </source>
</evidence>
<sequence length="352" mass="39171">MTSHVYTLLVGPERRETLSRPEPLAFLDDGDTKFHRITLKAGGGFGRLRQVLGLLPRLRRAKLVVTTEYIVAWSVGLLFFLTRAPAKHVVVGLNISGRPIQPRRRWMRWLANLAFRRVDLAIVASRPEARIFHRMHDIPMQRFAFALWSFDLPSDEGSAFRRPDRPYFCLIGRNNRDHETFCKALEGLDAEGVIVSSAPPAIPLPANVRALTNIPFADCIDCIKGSVANVILVNDANRGAGHITIVTAMHCARPQIISDVDTATDYFIEDEHVLTVPLADAEATRAAMAGLLADPARADRMGAASAAYALRWLTHEKREQRLAEIQRDWWTGGGFAPIDPDWAAERGVSAQL</sequence>
<dbReference type="RefSeq" id="WP_092859662.1">
    <property type="nucleotide sequence ID" value="NZ_FOQH01000004.1"/>
</dbReference>
<keyword evidence="1" id="KW-0808">Transferase</keyword>
<accession>A0A1I3FN25</accession>
<dbReference type="EMBL" id="FOQH01000004">
    <property type="protein sequence ID" value="SFI12341.1"/>
    <property type="molecule type" value="Genomic_DNA"/>
</dbReference>